<keyword evidence="2" id="KW-0472">Membrane</keyword>
<keyword evidence="2" id="KW-1133">Transmembrane helix</keyword>
<feature type="region of interest" description="Disordered" evidence="1">
    <location>
        <begin position="72"/>
        <end position="91"/>
    </location>
</feature>
<reference evidence="3" key="1">
    <citation type="submission" date="2020-03" db="EMBL/GenBank/DDBJ databases">
        <title>The deep terrestrial virosphere.</title>
        <authorList>
            <person name="Holmfeldt K."/>
            <person name="Nilsson E."/>
            <person name="Simone D."/>
            <person name="Lopez-Fernandez M."/>
            <person name="Wu X."/>
            <person name="de Brujin I."/>
            <person name="Lundin D."/>
            <person name="Andersson A."/>
            <person name="Bertilsson S."/>
            <person name="Dopson M."/>
        </authorList>
    </citation>
    <scope>NUCLEOTIDE SEQUENCE</scope>
    <source>
        <strain evidence="3">MM415B01408</strain>
    </source>
</reference>
<dbReference type="AlphaFoldDB" id="A0A6M3IMY1"/>
<evidence type="ECO:0000256" key="2">
    <source>
        <dbReference type="SAM" id="Phobius"/>
    </source>
</evidence>
<organism evidence="3">
    <name type="scientific">viral metagenome</name>
    <dbReference type="NCBI Taxonomy" id="1070528"/>
    <lineage>
        <taxon>unclassified sequences</taxon>
        <taxon>metagenomes</taxon>
        <taxon>organismal metagenomes</taxon>
    </lineage>
</organism>
<name>A0A6M3IMY1_9ZZZZ</name>
<gene>
    <name evidence="3" type="ORF">MM415B01408_0018</name>
</gene>
<evidence type="ECO:0000256" key="1">
    <source>
        <dbReference type="SAM" id="MobiDB-lite"/>
    </source>
</evidence>
<keyword evidence="2" id="KW-0812">Transmembrane</keyword>
<proteinExistence type="predicted"/>
<sequence length="91" mass="10742">MYISKHPPLLYFIIGAFTVIFTVILTFSIFMIIMDTRPIIQEDNQTHFYQSSSRIDQWFDDKAKWLIKVEEGGEENAKREEGEEESKKAHN</sequence>
<evidence type="ECO:0000313" key="3">
    <source>
        <dbReference type="EMBL" id="QJA58764.1"/>
    </source>
</evidence>
<accession>A0A6M3IMY1</accession>
<protein>
    <submittedName>
        <fullName evidence="3">Uncharacterized protein</fullName>
    </submittedName>
</protein>
<feature type="transmembrane region" description="Helical" evidence="2">
    <location>
        <begin position="12"/>
        <end position="33"/>
    </location>
</feature>
<dbReference type="EMBL" id="MT141338">
    <property type="protein sequence ID" value="QJA58764.1"/>
    <property type="molecule type" value="Genomic_DNA"/>
</dbReference>